<evidence type="ECO:0000256" key="1">
    <source>
        <dbReference type="SAM" id="SignalP"/>
    </source>
</evidence>
<feature type="chain" id="PRO_5043917181" description="Chitinase" evidence="1">
    <location>
        <begin position="29"/>
        <end position="60"/>
    </location>
</feature>
<keyword evidence="1" id="KW-0732">Signal</keyword>
<evidence type="ECO:0000313" key="2">
    <source>
        <dbReference type="EMBL" id="WTT15481.1"/>
    </source>
</evidence>
<feature type="signal peptide" evidence="1">
    <location>
        <begin position="1"/>
        <end position="28"/>
    </location>
</feature>
<dbReference type="AlphaFoldDB" id="A0AAU1ZSU7"/>
<reference evidence="2" key="1">
    <citation type="submission" date="2022-10" db="EMBL/GenBank/DDBJ databases">
        <title>The complete genomes of actinobacterial strains from the NBC collection.</title>
        <authorList>
            <person name="Joergensen T.S."/>
            <person name="Alvarez Arevalo M."/>
            <person name="Sterndorff E.B."/>
            <person name="Faurdal D."/>
            <person name="Vuksanovic O."/>
            <person name="Mourched A.-S."/>
            <person name="Charusanti P."/>
            <person name="Shaw S."/>
            <person name="Blin K."/>
            <person name="Weber T."/>
        </authorList>
    </citation>
    <scope>NUCLEOTIDE SEQUENCE</scope>
    <source>
        <strain evidence="2">NBC_00093</strain>
    </source>
</reference>
<dbReference type="EMBL" id="CP108222">
    <property type="protein sequence ID" value="WTT15481.1"/>
    <property type="molecule type" value="Genomic_DNA"/>
</dbReference>
<evidence type="ECO:0008006" key="3">
    <source>
        <dbReference type="Google" id="ProtNLM"/>
    </source>
</evidence>
<proteinExistence type="predicted"/>
<gene>
    <name evidence="2" type="ORF">OHA22_08085</name>
</gene>
<protein>
    <recommendedName>
        <fullName evidence="3">Chitinase</fullName>
    </recommendedName>
</protein>
<organism evidence="2">
    <name type="scientific">Streptomyces sp. NBC_00093</name>
    <dbReference type="NCBI Taxonomy" id="2975649"/>
    <lineage>
        <taxon>Bacteria</taxon>
        <taxon>Bacillati</taxon>
        <taxon>Actinomycetota</taxon>
        <taxon>Actinomycetes</taxon>
        <taxon>Kitasatosporales</taxon>
        <taxon>Streptomycetaceae</taxon>
        <taxon>Streptomyces</taxon>
    </lineage>
</organism>
<accession>A0AAU1ZSU7</accession>
<name>A0AAU1ZSU7_9ACTN</name>
<sequence length="60" mass="6214">MQRLVTKALTTAVATATLIATAVGIASADNGQNKLTPQASSNAHTLSACWPGQECWGEWA</sequence>